<name>A0A318YQ75_ASPNB</name>
<evidence type="ECO:0000313" key="3">
    <source>
        <dbReference type="Proteomes" id="UP000247647"/>
    </source>
</evidence>
<proteinExistence type="predicted"/>
<dbReference type="Proteomes" id="UP000247647">
    <property type="component" value="Unassembled WGS sequence"/>
</dbReference>
<organism evidence="2 3">
    <name type="scientific">Aspergillus neoniger (strain CBS 115656)</name>
    <dbReference type="NCBI Taxonomy" id="1448310"/>
    <lineage>
        <taxon>Eukaryota</taxon>
        <taxon>Fungi</taxon>
        <taxon>Dikarya</taxon>
        <taxon>Ascomycota</taxon>
        <taxon>Pezizomycotina</taxon>
        <taxon>Eurotiomycetes</taxon>
        <taxon>Eurotiomycetidae</taxon>
        <taxon>Eurotiales</taxon>
        <taxon>Aspergillaceae</taxon>
        <taxon>Aspergillus</taxon>
        <taxon>Aspergillus subgen. Circumdati</taxon>
    </lineage>
</organism>
<dbReference type="AlphaFoldDB" id="A0A318YQ75"/>
<keyword evidence="3" id="KW-1185">Reference proteome</keyword>
<evidence type="ECO:0000313" key="2">
    <source>
        <dbReference type="EMBL" id="PYH36037.1"/>
    </source>
</evidence>
<sequence length="119" mass="12880">MSDWLVGQLRNSYRSGPPRSLCTQTACFFLSDNRCGLDPWAASQASQLRTLSPKSSGEAVPSTMAGAAEPQLETPRGNRSPREPACVLACLLRIFVDASCDRYDTSSIDHSSRPFLGLA</sequence>
<evidence type="ECO:0000256" key="1">
    <source>
        <dbReference type="SAM" id="MobiDB-lite"/>
    </source>
</evidence>
<dbReference type="EMBL" id="KZ821454">
    <property type="protein sequence ID" value="PYH36037.1"/>
    <property type="molecule type" value="Genomic_DNA"/>
</dbReference>
<accession>A0A318YQ75</accession>
<reference evidence="2" key="1">
    <citation type="submission" date="2016-12" db="EMBL/GenBank/DDBJ databases">
        <title>The genomes of Aspergillus section Nigri reveals drivers in fungal speciation.</title>
        <authorList>
            <consortium name="DOE Joint Genome Institute"/>
            <person name="Vesth T.C."/>
            <person name="Nybo J."/>
            <person name="Theobald S."/>
            <person name="Brandl J."/>
            <person name="Frisvad J.C."/>
            <person name="Nielsen K.F."/>
            <person name="Lyhne E.K."/>
            <person name="Kogle M.E."/>
            <person name="Kuo A."/>
            <person name="Riley R."/>
            <person name="Clum A."/>
            <person name="Nolan M."/>
            <person name="Lipzen A."/>
            <person name="Salamov A."/>
            <person name="Henrissat B."/>
            <person name="Wiebenga A."/>
            <person name="De Vries R.P."/>
            <person name="Grigoriev I.V."/>
            <person name="Mortensen U.H."/>
            <person name="Andersen M.R."/>
            <person name="Baker S.E."/>
        </authorList>
    </citation>
    <scope>NUCLEOTIDE SEQUENCE [LARGE SCALE GENOMIC DNA]</scope>
    <source>
        <strain evidence="2">CBS 115656</strain>
    </source>
</reference>
<protein>
    <submittedName>
        <fullName evidence="2">Uncharacterized protein</fullName>
    </submittedName>
</protein>
<gene>
    <name evidence="2" type="ORF">BO87DRAFT_424327</name>
</gene>
<dbReference type="OrthoDB" id="10632358at2759"/>
<feature type="region of interest" description="Disordered" evidence="1">
    <location>
        <begin position="51"/>
        <end position="82"/>
    </location>
</feature>
<dbReference type="GeneID" id="37129676"/>
<dbReference type="RefSeq" id="XP_025481515.1">
    <property type="nucleotide sequence ID" value="XM_025627220.1"/>
</dbReference>